<organism evidence="2 3">
    <name type="scientific">Kipferlia bialata</name>
    <dbReference type="NCBI Taxonomy" id="797122"/>
    <lineage>
        <taxon>Eukaryota</taxon>
        <taxon>Metamonada</taxon>
        <taxon>Carpediemonas-like organisms</taxon>
        <taxon>Kipferlia</taxon>
    </lineage>
</organism>
<comment type="caution">
    <text evidence="2">The sequence shown here is derived from an EMBL/GenBank/DDBJ whole genome shotgun (WGS) entry which is preliminary data.</text>
</comment>
<evidence type="ECO:0000259" key="1">
    <source>
        <dbReference type="Pfam" id="PF09202"/>
    </source>
</evidence>
<feature type="domain" description="RIO2 kinase winged helix" evidence="1">
    <location>
        <begin position="226"/>
        <end position="269"/>
    </location>
</feature>
<accession>A0A9K3GE41</accession>
<gene>
    <name evidence="2" type="ORF">KIPB_001404</name>
</gene>
<protein>
    <recommendedName>
        <fullName evidence="1">RIO2 kinase winged helix domain-containing protein</fullName>
    </recommendedName>
</protein>
<dbReference type="SUPFAM" id="SSF53067">
    <property type="entry name" value="Actin-like ATPase domain"/>
    <property type="match status" value="1"/>
</dbReference>
<dbReference type="InterPro" id="IPR036388">
    <property type="entry name" value="WH-like_DNA-bd_sf"/>
</dbReference>
<dbReference type="Proteomes" id="UP000265618">
    <property type="component" value="Unassembled WGS sequence"/>
</dbReference>
<dbReference type="Gene3D" id="1.10.10.10">
    <property type="entry name" value="Winged helix-like DNA-binding domain superfamily/Winged helix DNA-binding domain"/>
    <property type="match status" value="1"/>
</dbReference>
<proteinExistence type="predicted"/>
<dbReference type="Pfam" id="PF09202">
    <property type="entry name" value="Rio2_N"/>
    <property type="match status" value="1"/>
</dbReference>
<keyword evidence="3" id="KW-1185">Reference proteome</keyword>
<dbReference type="OrthoDB" id="2963168at2759"/>
<dbReference type="EMBL" id="BDIP01000199">
    <property type="protein sequence ID" value="GIQ80579.1"/>
    <property type="molecule type" value="Genomic_DNA"/>
</dbReference>
<dbReference type="GO" id="GO:0004674">
    <property type="term" value="F:protein serine/threonine kinase activity"/>
    <property type="evidence" value="ECO:0007669"/>
    <property type="project" value="InterPro"/>
</dbReference>
<name>A0A9K3GE41_9EUKA</name>
<evidence type="ECO:0000313" key="2">
    <source>
        <dbReference type="EMBL" id="GIQ80579.1"/>
    </source>
</evidence>
<dbReference type="PANTHER" id="PTHR14187">
    <property type="entry name" value="ALPHA KINASE/ELONGATION FACTOR 2 KINASE"/>
    <property type="match status" value="1"/>
</dbReference>
<reference evidence="2 3" key="1">
    <citation type="journal article" date="2018" name="PLoS ONE">
        <title>The draft genome of Kipferlia bialata reveals reductive genome evolution in fornicate parasites.</title>
        <authorList>
            <person name="Tanifuji G."/>
            <person name="Takabayashi S."/>
            <person name="Kume K."/>
            <person name="Takagi M."/>
            <person name="Nakayama T."/>
            <person name="Kamikawa R."/>
            <person name="Inagaki Y."/>
            <person name="Hashimoto T."/>
        </authorList>
    </citation>
    <scope>NUCLEOTIDE SEQUENCE [LARGE SCALE GENOMIC DNA]</scope>
    <source>
        <strain evidence="2">NY0173</strain>
    </source>
</reference>
<dbReference type="Gene3D" id="3.30.420.40">
    <property type="match status" value="1"/>
</dbReference>
<dbReference type="InterPro" id="IPR015285">
    <property type="entry name" value="RIO2_wHTH_N"/>
</dbReference>
<sequence length="551" mass="60695">MPEASSTEDERVYVGLDFGTAYSGYAISQGGSGSKVEACYTWPDQVTPYCKTRTALYYQRQQGGEWVATHWGHSAHKQEARTRARDAGDGMLVTRFKLLLDGALRDDTPKAEGGSLSAGDGEILKVPKITDICKVPPQETKRESFSRVRKAQPTSAFGRLEMDVVDVVADYLRFMCLEIRRVIGGRFGDTCGVQWCLTVPAMWTPKAKSQMREAAYKAGIIDSEVCVEMGMKNHEWVPLQLITVLSAIRPGYVARVVQELLKAKLIRHTVCDGGQAGDAETDTTTLKLRSLLALLPNLSEDDASSLIQSPSIESLLPHITYAILAMQRNLSASDAAIERERELRERETSALQTQVSALTEQLDMERARQCLPYVAYTPEAHLELEALLERVRGFDCSALTTHMERVSAYLPQALRLSQVVGAINLFVRDHTPSKVVSEDCTTLYQSLLTLYSTFQTARAAVVSAPCNPTESLAFLHSAGELYSGVNTARPIPLPTNSAVSGKDQRKYVQVQGYNSTVSSLLDAAAPLLVCQQAIRTHMTRLPKRFLIPNTA</sequence>
<feature type="non-terminal residue" evidence="2">
    <location>
        <position position="1"/>
    </location>
</feature>
<dbReference type="GO" id="GO:0005524">
    <property type="term" value="F:ATP binding"/>
    <property type="evidence" value="ECO:0007669"/>
    <property type="project" value="InterPro"/>
</dbReference>
<evidence type="ECO:0000313" key="3">
    <source>
        <dbReference type="Proteomes" id="UP000265618"/>
    </source>
</evidence>
<dbReference type="PANTHER" id="PTHR14187:SF5">
    <property type="entry name" value="HEAT SHOCK 70 KDA PROTEIN 12A"/>
    <property type="match status" value="1"/>
</dbReference>
<dbReference type="InterPro" id="IPR043129">
    <property type="entry name" value="ATPase_NBD"/>
</dbReference>
<dbReference type="AlphaFoldDB" id="A0A9K3GE41"/>